<dbReference type="InterPro" id="IPR011330">
    <property type="entry name" value="Glyco_hydro/deAcase_b/a-brl"/>
</dbReference>
<reference evidence="9" key="1">
    <citation type="journal article" date="2019" name="Int. J. Syst. Evol. Microbiol.">
        <title>The Global Catalogue of Microorganisms (GCM) 10K type strain sequencing project: providing services to taxonomists for standard genome sequencing and annotation.</title>
        <authorList>
            <consortium name="The Broad Institute Genomics Platform"/>
            <consortium name="The Broad Institute Genome Sequencing Center for Infectious Disease"/>
            <person name="Wu L."/>
            <person name="Ma J."/>
        </authorList>
    </citation>
    <scope>NUCLEOTIDE SEQUENCE [LARGE SCALE GENOMIC DNA]</scope>
    <source>
        <strain evidence="9">CECT 8531</strain>
    </source>
</reference>
<evidence type="ECO:0000256" key="4">
    <source>
        <dbReference type="ARBA" id="ARBA00022723"/>
    </source>
</evidence>
<evidence type="ECO:0000256" key="2">
    <source>
        <dbReference type="ARBA" id="ARBA00010973"/>
    </source>
</evidence>
<accession>A0ABV8RI48</accession>
<dbReference type="InterPro" id="IPR050248">
    <property type="entry name" value="Polysacc_deacetylase_ArnD"/>
</dbReference>
<dbReference type="RefSeq" id="WP_381424993.1">
    <property type="nucleotide sequence ID" value="NZ_JBHSDH010000013.1"/>
</dbReference>
<comment type="caution">
    <text evidence="8">The sequence shown here is derived from an EMBL/GenBank/DDBJ whole genome shotgun (WGS) entry which is preliminary data.</text>
</comment>
<dbReference type="Pfam" id="PF01522">
    <property type="entry name" value="Polysacc_deac_1"/>
    <property type="match status" value="1"/>
</dbReference>
<dbReference type="PANTHER" id="PTHR10587:SF133">
    <property type="entry name" value="CHITIN DEACETYLASE 1-RELATED"/>
    <property type="match status" value="1"/>
</dbReference>
<dbReference type="InterPro" id="IPR002509">
    <property type="entry name" value="NODB_dom"/>
</dbReference>
<keyword evidence="4" id="KW-0479">Metal-binding</keyword>
<evidence type="ECO:0000256" key="6">
    <source>
        <dbReference type="ARBA" id="ARBA00032976"/>
    </source>
</evidence>
<sequence>MVLRKISRLSWTDIVAFNVAAFGALAAFVFFLSQQSPAASMAPAKESAKESAPGASRKRIAISFDDAPRGAGAFLDIQKRPEMLIKALKKGGITQAVFFVNPGRVTPAAAEQGELVNYAAHGHLLANHTATHKPLSQVSAAIFLADIDAAEKWLKPLPGYRPWFRFPRLDEGRRDKAKRDAVRAGLKARGLRNGYVTADGWDWYMEAQTVQAKKAGRKMNMTALRKLYIETHVASANFSDRLAQRLLKRRPVQMLLLHETDLAALYVDDLAAALRADGWEIVPADAVYADPMAQMTPDPEFADGTLLEMLAWERGLSGGRWFPRNNIESAKKLFASRVLGE</sequence>
<dbReference type="EMBL" id="JBHSDH010000013">
    <property type="protein sequence ID" value="MFC4292642.1"/>
    <property type="molecule type" value="Genomic_DNA"/>
</dbReference>
<evidence type="ECO:0000313" key="8">
    <source>
        <dbReference type="EMBL" id="MFC4292642.1"/>
    </source>
</evidence>
<dbReference type="PANTHER" id="PTHR10587">
    <property type="entry name" value="GLYCOSYL TRANSFERASE-RELATED"/>
    <property type="match status" value="1"/>
</dbReference>
<keyword evidence="5" id="KW-0378">Hydrolase</keyword>
<evidence type="ECO:0000256" key="5">
    <source>
        <dbReference type="ARBA" id="ARBA00022801"/>
    </source>
</evidence>
<evidence type="ECO:0000256" key="1">
    <source>
        <dbReference type="ARBA" id="ARBA00003236"/>
    </source>
</evidence>
<comment type="function">
    <text evidence="1">Is involved in generating a small heat-stable compound (Nod), an acylated oligomer of N-acetylglucosamine, that stimulates mitosis in various plant protoplasts.</text>
</comment>
<dbReference type="Proteomes" id="UP001595887">
    <property type="component" value="Unassembled WGS sequence"/>
</dbReference>
<feature type="domain" description="NodB homology" evidence="7">
    <location>
        <begin position="56"/>
        <end position="186"/>
    </location>
</feature>
<dbReference type="Gene3D" id="3.20.20.370">
    <property type="entry name" value="Glycoside hydrolase/deacetylase"/>
    <property type="match status" value="1"/>
</dbReference>
<evidence type="ECO:0000259" key="7">
    <source>
        <dbReference type="Pfam" id="PF01522"/>
    </source>
</evidence>
<proteinExistence type="inferred from homology"/>
<keyword evidence="9" id="KW-1185">Reference proteome</keyword>
<evidence type="ECO:0000313" key="9">
    <source>
        <dbReference type="Proteomes" id="UP001595887"/>
    </source>
</evidence>
<evidence type="ECO:0000256" key="3">
    <source>
        <dbReference type="ARBA" id="ARBA00020071"/>
    </source>
</evidence>
<gene>
    <name evidence="8" type="ORF">ACFOWX_09485</name>
</gene>
<organism evidence="8 9">
    <name type="scientific">Sphingorhabdus arenilitoris</name>
    <dbReference type="NCBI Taxonomy" id="1490041"/>
    <lineage>
        <taxon>Bacteria</taxon>
        <taxon>Pseudomonadati</taxon>
        <taxon>Pseudomonadota</taxon>
        <taxon>Alphaproteobacteria</taxon>
        <taxon>Sphingomonadales</taxon>
        <taxon>Sphingomonadaceae</taxon>
        <taxon>Sphingorhabdus</taxon>
    </lineage>
</organism>
<comment type="similarity">
    <text evidence="2">Belongs to the polysaccharide deacetylase family.</text>
</comment>
<name>A0ABV8RI48_9SPHN</name>
<protein>
    <recommendedName>
        <fullName evidence="3">Chitooligosaccharide deacetylase</fullName>
    </recommendedName>
    <alternativeName>
        <fullName evidence="6">Nodulation protein B</fullName>
    </alternativeName>
</protein>
<dbReference type="SUPFAM" id="SSF88713">
    <property type="entry name" value="Glycoside hydrolase/deacetylase"/>
    <property type="match status" value="1"/>
</dbReference>